<feature type="region of interest" description="Disordered" evidence="1">
    <location>
        <begin position="70"/>
        <end position="110"/>
    </location>
</feature>
<keyword evidence="3" id="KW-1185">Reference proteome</keyword>
<evidence type="ECO:0000256" key="1">
    <source>
        <dbReference type="SAM" id="MobiDB-lite"/>
    </source>
</evidence>
<name>A0ABR3G6J4_9PEZI</name>
<organism evidence="2 3">
    <name type="scientific">Discina gigas</name>
    <dbReference type="NCBI Taxonomy" id="1032678"/>
    <lineage>
        <taxon>Eukaryota</taxon>
        <taxon>Fungi</taxon>
        <taxon>Dikarya</taxon>
        <taxon>Ascomycota</taxon>
        <taxon>Pezizomycotina</taxon>
        <taxon>Pezizomycetes</taxon>
        <taxon>Pezizales</taxon>
        <taxon>Discinaceae</taxon>
        <taxon>Discina</taxon>
    </lineage>
</organism>
<accession>A0ABR3G6J4</accession>
<feature type="compositionally biased region" description="Basic residues" evidence="1">
    <location>
        <begin position="160"/>
        <end position="177"/>
    </location>
</feature>
<dbReference type="Proteomes" id="UP001447188">
    <property type="component" value="Unassembled WGS sequence"/>
</dbReference>
<reference evidence="2 3" key="1">
    <citation type="submission" date="2024-02" db="EMBL/GenBank/DDBJ databases">
        <title>Discinaceae phylogenomics.</title>
        <authorList>
            <person name="Dirks A.C."/>
            <person name="James T.Y."/>
        </authorList>
    </citation>
    <scope>NUCLEOTIDE SEQUENCE [LARGE SCALE GENOMIC DNA]</scope>
    <source>
        <strain evidence="2 3">ACD0624</strain>
    </source>
</reference>
<feature type="compositionally biased region" description="Pro residues" evidence="1">
    <location>
        <begin position="216"/>
        <end position="235"/>
    </location>
</feature>
<evidence type="ECO:0000313" key="2">
    <source>
        <dbReference type="EMBL" id="KAL0631332.1"/>
    </source>
</evidence>
<feature type="region of interest" description="Disordered" evidence="1">
    <location>
        <begin position="152"/>
        <end position="277"/>
    </location>
</feature>
<feature type="compositionally biased region" description="Low complexity" evidence="1">
    <location>
        <begin position="201"/>
        <end position="215"/>
    </location>
</feature>
<comment type="caution">
    <text evidence="2">The sequence shown here is derived from an EMBL/GenBank/DDBJ whole genome shotgun (WGS) entry which is preliminary data.</text>
</comment>
<feature type="compositionally biased region" description="Low complexity" evidence="1">
    <location>
        <begin position="86"/>
        <end position="101"/>
    </location>
</feature>
<sequence length="371" mass="38595">MVKAQSTAPAAASAATTFAPVRKDIMDLLVKAGMEPSLASTTAGSVMILFRKSLDALACLPATQAVPPKFRDRKVMSKPAAPAPAPARSSRPSRPSAAPRPALRPPVSPANRKARQEKYLCFCCGSHEHLVAACLSSRLNATSPRPSLSIAAAPTATVLPKRKSPSALRHSRSRPARHAAVSAPAVTPAPAPTPGPAIDVPASMPSVPSPATAALPPRPCPAAPAIRPGPAPAPTTAPASSPERVVNNFLDFGSSSGPNPPAALAARPGPAPAATPSYPSVPCQNGMPFEEFIDLFELSCHQAGRNAPQYGDHLRDLLVRCADVELIAKINATLAVQDADQPRPATALSLPYLALRNRLRIQDMLARLPSR</sequence>
<gene>
    <name evidence="2" type="ORF">Q9L58_009802</name>
</gene>
<proteinExistence type="predicted"/>
<protein>
    <submittedName>
        <fullName evidence="2">Uncharacterized protein</fullName>
    </submittedName>
</protein>
<feature type="compositionally biased region" description="Low complexity" evidence="1">
    <location>
        <begin position="262"/>
        <end position="276"/>
    </location>
</feature>
<dbReference type="EMBL" id="JBBBZM010000264">
    <property type="protein sequence ID" value="KAL0631332.1"/>
    <property type="molecule type" value="Genomic_DNA"/>
</dbReference>
<evidence type="ECO:0000313" key="3">
    <source>
        <dbReference type="Proteomes" id="UP001447188"/>
    </source>
</evidence>